<dbReference type="EMBL" id="JAUSVX010000003">
    <property type="protein sequence ID" value="MDQ0469103.1"/>
    <property type="molecule type" value="Genomic_DNA"/>
</dbReference>
<organism evidence="4 5">
    <name type="scientific">Labrys wisconsinensis</name>
    <dbReference type="NCBI Taxonomy" id="425677"/>
    <lineage>
        <taxon>Bacteria</taxon>
        <taxon>Pseudomonadati</taxon>
        <taxon>Pseudomonadota</taxon>
        <taxon>Alphaproteobacteria</taxon>
        <taxon>Hyphomicrobiales</taxon>
        <taxon>Xanthobacteraceae</taxon>
        <taxon>Labrys</taxon>
    </lineage>
</organism>
<evidence type="ECO:0000313" key="4">
    <source>
        <dbReference type="EMBL" id="MDQ0469103.1"/>
    </source>
</evidence>
<dbReference type="SUPFAM" id="SSF53613">
    <property type="entry name" value="Ribokinase-like"/>
    <property type="match status" value="1"/>
</dbReference>
<keyword evidence="2 4" id="KW-0418">Kinase</keyword>
<dbReference type="PROSITE" id="PS00583">
    <property type="entry name" value="PFKB_KINASES_1"/>
    <property type="match status" value="1"/>
</dbReference>
<evidence type="ECO:0000259" key="3">
    <source>
        <dbReference type="Pfam" id="PF00294"/>
    </source>
</evidence>
<gene>
    <name evidence="4" type="ORF">QO011_002114</name>
</gene>
<name>A0ABU0J499_9HYPH</name>
<dbReference type="InterPro" id="IPR011611">
    <property type="entry name" value="PfkB_dom"/>
</dbReference>
<dbReference type="Gene3D" id="3.40.1190.20">
    <property type="match status" value="1"/>
</dbReference>
<reference evidence="4 5" key="1">
    <citation type="submission" date="2023-07" db="EMBL/GenBank/DDBJ databases">
        <title>Genomic Encyclopedia of Type Strains, Phase IV (KMG-IV): sequencing the most valuable type-strain genomes for metagenomic binning, comparative biology and taxonomic classification.</title>
        <authorList>
            <person name="Goeker M."/>
        </authorList>
    </citation>
    <scope>NUCLEOTIDE SEQUENCE [LARGE SCALE GENOMIC DNA]</scope>
    <source>
        <strain evidence="4 5">DSM 19619</strain>
    </source>
</reference>
<dbReference type="PANTHER" id="PTHR10584">
    <property type="entry name" value="SUGAR KINASE"/>
    <property type="match status" value="1"/>
</dbReference>
<dbReference type="RefSeq" id="WP_307271318.1">
    <property type="nucleotide sequence ID" value="NZ_JAUSVX010000003.1"/>
</dbReference>
<feature type="domain" description="Carbohydrate kinase PfkB" evidence="3">
    <location>
        <begin position="10"/>
        <end position="297"/>
    </location>
</feature>
<dbReference type="GO" id="GO:0016301">
    <property type="term" value="F:kinase activity"/>
    <property type="evidence" value="ECO:0007669"/>
    <property type="project" value="UniProtKB-KW"/>
</dbReference>
<evidence type="ECO:0000313" key="5">
    <source>
        <dbReference type="Proteomes" id="UP001242480"/>
    </source>
</evidence>
<accession>A0ABU0J499</accession>
<dbReference type="Pfam" id="PF00294">
    <property type="entry name" value="PfkB"/>
    <property type="match status" value="1"/>
</dbReference>
<dbReference type="Proteomes" id="UP001242480">
    <property type="component" value="Unassembled WGS sequence"/>
</dbReference>
<dbReference type="PANTHER" id="PTHR10584:SF167">
    <property type="entry name" value="PFKB DOMAIN PROTEIN"/>
    <property type="match status" value="1"/>
</dbReference>
<comment type="caution">
    <text evidence="4">The sequence shown here is derived from an EMBL/GenBank/DDBJ whole genome shotgun (WGS) entry which is preliminary data.</text>
</comment>
<keyword evidence="5" id="KW-1185">Reference proteome</keyword>
<dbReference type="InterPro" id="IPR029056">
    <property type="entry name" value="Ribokinase-like"/>
</dbReference>
<dbReference type="InterPro" id="IPR002173">
    <property type="entry name" value="Carboh/pur_kinase_PfkB_CS"/>
</dbReference>
<evidence type="ECO:0000256" key="1">
    <source>
        <dbReference type="ARBA" id="ARBA00022679"/>
    </source>
</evidence>
<protein>
    <submittedName>
        <fullName evidence="4">Sugar/nucleoside kinase (Ribokinase family)</fullName>
    </submittedName>
</protein>
<keyword evidence="1" id="KW-0808">Transferase</keyword>
<sequence length="299" mass="30396">MSLSEPRAGHVVVVGDVMTDIIVRPEGPIVHGSDRRAAIAMLPGGSGANQAAWLARFGLPVMLAARVGREDAEAHAAALRRHGVTPALAVDERLGSGRLVALLAPDGERSFLTDRGANEALCRADLPDALLDGAALLHVSAYSLVSPGPRAAVLDFLGAARRRGVPVTIDPASAGFLRDLGPANVLAWIRGAAMLFPNVDEAEALTGLADEEGQLRHLAALFDLVVLKRGGRGAAAARGTARWSVAGPAVAAVDTTGAGDAFLAAFLAAHLAGAQIEACLARGVAAGAQAVSVPGGQPR</sequence>
<proteinExistence type="predicted"/>
<dbReference type="PROSITE" id="PS00584">
    <property type="entry name" value="PFKB_KINASES_2"/>
    <property type="match status" value="1"/>
</dbReference>
<evidence type="ECO:0000256" key="2">
    <source>
        <dbReference type="ARBA" id="ARBA00022777"/>
    </source>
</evidence>